<evidence type="ECO:0000256" key="11">
    <source>
        <dbReference type="RuleBase" id="RU367023"/>
    </source>
</evidence>
<dbReference type="EC" id="2.3.1.-" evidence="11"/>
<comment type="similarity">
    <text evidence="2 11">Belongs to the diacylglycerol acyltransferase family.</text>
</comment>
<dbReference type="AlphaFoldDB" id="A0A1I7V326"/>
<organism evidence="12 13">
    <name type="scientific">Caenorhabditis tropicalis</name>
    <dbReference type="NCBI Taxonomy" id="1561998"/>
    <lineage>
        <taxon>Eukaryota</taxon>
        <taxon>Metazoa</taxon>
        <taxon>Ecdysozoa</taxon>
        <taxon>Nematoda</taxon>
        <taxon>Chromadorea</taxon>
        <taxon>Rhabditida</taxon>
        <taxon>Rhabditina</taxon>
        <taxon>Rhabditomorpha</taxon>
        <taxon>Rhabditoidea</taxon>
        <taxon>Rhabditidae</taxon>
        <taxon>Peloderinae</taxon>
        <taxon>Caenorhabditis</taxon>
    </lineage>
</organism>
<dbReference type="GO" id="GO:0019432">
    <property type="term" value="P:triglyceride biosynthetic process"/>
    <property type="evidence" value="ECO:0007669"/>
    <property type="project" value="TreeGrafter"/>
</dbReference>
<protein>
    <recommendedName>
        <fullName evidence="11">Acyltransferase</fullName>
        <ecNumber evidence="11">2.3.1.-</ecNumber>
    </recommendedName>
</protein>
<evidence type="ECO:0000256" key="3">
    <source>
        <dbReference type="ARBA" id="ARBA00022516"/>
    </source>
</evidence>
<dbReference type="PANTHER" id="PTHR12317:SF37">
    <property type="entry name" value="ACYLTRANSFERASE"/>
    <property type="match status" value="1"/>
</dbReference>
<evidence type="ECO:0000256" key="1">
    <source>
        <dbReference type="ARBA" id="ARBA00004477"/>
    </source>
</evidence>
<proteinExistence type="inferred from homology"/>
<evidence type="ECO:0000313" key="13">
    <source>
        <dbReference type="WBParaSite" id="Csp11.Scaffold630.g21894.t1"/>
    </source>
</evidence>
<dbReference type="Pfam" id="PF03982">
    <property type="entry name" value="DAGAT"/>
    <property type="match status" value="1"/>
</dbReference>
<name>A0A1I7V326_9PELO</name>
<evidence type="ECO:0000256" key="5">
    <source>
        <dbReference type="ARBA" id="ARBA00022692"/>
    </source>
</evidence>
<dbReference type="Proteomes" id="UP000095282">
    <property type="component" value="Unplaced"/>
</dbReference>
<evidence type="ECO:0000256" key="7">
    <source>
        <dbReference type="ARBA" id="ARBA00022989"/>
    </source>
</evidence>
<dbReference type="InterPro" id="IPR007130">
    <property type="entry name" value="DAGAT"/>
</dbReference>
<accession>A0A1I7V326</accession>
<keyword evidence="12" id="KW-1185">Reference proteome</keyword>
<keyword evidence="7 11" id="KW-1133">Transmembrane helix</keyword>
<dbReference type="STRING" id="1561998.A0A1I7V326"/>
<dbReference type="PANTHER" id="PTHR12317">
    <property type="entry name" value="DIACYLGLYCEROL O-ACYLTRANSFERASE"/>
    <property type="match status" value="1"/>
</dbReference>
<evidence type="ECO:0000256" key="6">
    <source>
        <dbReference type="ARBA" id="ARBA00022824"/>
    </source>
</evidence>
<evidence type="ECO:0000256" key="10">
    <source>
        <dbReference type="ARBA" id="ARBA00023315"/>
    </source>
</evidence>
<keyword evidence="5 11" id="KW-0812">Transmembrane</keyword>
<reference evidence="13" key="1">
    <citation type="submission" date="2016-11" db="UniProtKB">
        <authorList>
            <consortium name="WormBaseParasite"/>
        </authorList>
    </citation>
    <scope>IDENTIFICATION</scope>
</reference>
<keyword evidence="9 11" id="KW-0472">Membrane</keyword>
<feature type="transmembrane region" description="Helical" evidence="11">
    <location>
        <begin position="27"/>
        <end position="44"/>
    </location>
</feature>
<dbReference type="GO" id="GO:0004144">
    <property type="term" value="F:diacylglycerol O-acyltransferase activity"/>
    <property type="evidence" value="ECO:0007669"/>
    <property type="project" value="TreeGrafter"/>
</dbReference>
<sequence>MINYRLHEKITNIKWVNLFSPWERQRAYLAVLVWFVLIYPFCCFCQLAPFVLFFSGQWILLVLYVVWYFYDRKSPTRGGYRDNWFRRLRLHKWFADCFPITLHKTVELDDQQNYLFGYHPHGILGVGAWSCFGFDGCNVSKIFKGIRFSICTLPGNFTAMFRREILLSIGLIESSKESIEYVLNSNEKGRAVVIVIGGAAEALEAHPGKHTLTLATRKGFVREAIKTGAHLVPVYAFGENDIYKQIDNPEGSLLRKLQEWGKKKTGISLPLIYGRGYFQMALGLLPINASVNVVVGAPIPVVKNSNPSKTAVDEIHQMYMDQLSDLFNEHKERFGISKETRLIFQ</sequence>
<evidence type="ECO:0000256" key="2">
    <source>
        <dbReference type="ARBA" id="ARBA00005420"/>
    </source>
</evidence>
<evidence type="ECO:0000313" key="12">
    <source>
        <dbReference type="Proteomes" id="UP000095282"/>
    </source>
</evidence>
<keyword evidence="3" id="KW-0444">Lipid biosynthesis</keyword>
<dbReference type="GO" id="GO:0005789">
    <property type="term" value="C:endoplasmic reticulum membrane"/>
    <property type="evidence" value="ECO:0007669"/>
    <property type="project" value="UniProtKB-SubCell"/>
</dbReference>
<comment type="subcellular location">
    <subcellularLocation>
        <location evidence="1 11">Endoplasmic reticulum membrane</location>
        <topology evidence="1 11">Multi-pass membrane protein</topology>
    </subcellularLocation>
</comment>
<evidence type="ECO:0000256" key="8">
    <source>
        <dbReference type="ARBA" id="ARBA00023098"/>
    </source>
</evidence>
<keyword evidence="4 11" id="KW-0808">Transferase</keyword>
<dbReference type="eggNOG" id="KOG0831">
    <property type="taxonomic scope" value="Eukaryota"/>
</dbReference>
<keyword evidence="10" id="KW-0012">Acyltransferase</keyword>
<keyword evidence="8" id="KW-0443">Lipid metabolism</keyword>
<feature type="transmembrane region" description="Helical" evidence="11">
    <location>
        <begin position="51"/>
        <end position="70"/>
    </location>
</feature>
<evidence type="ECO:0000256" key="4">
    <source>
        <dbReference type="ARBA" id="ARBA00022679"/>
    </source>
</evidence>
<evidence type="ECO:0000256" key="9">
    <source>
        <dbReference type="ARBA" id="ARBA00023136"/>
    </source>
</evidence>
<keyword evidence="6 11" id="KW-0256">Endoplasmic reticulum</keyword>
<dbReference type="WBParaSite" id="Csp11.Scaffold630.g21894.t1">
    <property type="protein sequence ID" value="Csp11.Scaffold630.g21894.t1"/>
    <property type="gene ID" value="Csp11.Scaffold630.g21894"/>
</dbReference>
<dbReference type="CDD" id="cd07987">
    <property type="entry name" value="LPLAT_MGAT-like"/>
    <property type="match status" value="1"/>
</dbReference>